<evidence type="ECO:0000313" key="2">
    <source>
        <dbReference type="Proteomes" id="UP000654370"/>
    </source>
</evidence>
<evidence type="ECO:0000313" key="1">
    <source>
        <dbReference type="EMBL" id="KAG2178251.1"/>
    </source>
</evidence>
<comment type="caution">
    <text evidence="1">The sequence shown here is derived from an EMBL/GenBank/DDBJ whole genome shotgun (WGS) entry which is preliminary data.</text>
</comment>
<name>A0A8H7UAD5_MORIS</name>
<keyword evidence="2" id="KW-1185">Reference proteome</keyword>
<dbReference type="AlphaFoldDB" id="A0A8H7UAD5"/>
<proteinExistence type="predicted"/>
<protein>
    <submittedName>
        <fullName evidence="1">Uncharacterized protein</fullName>
    </submittedName>
</protein>
<gene>
    <name evidence="1" type="ORF">INT43_003504</name>
</gene>
<accession>A0A8H7UAD5</accession>
<dbReference type="OrthoDB" id="1259151at2759"/>
<organism evidence="1 2">
    <name type="scientific">Mortierella isabellina</name>
    <name type="common">Filamentous fungus</name>
    <name type="synonym">Umbelopsis isabellina</name>
    <dbReference type="NCBI Taxonomy" id="91625"/>
    <lineage>
        <taxon>Eukaryota</taxon>
        <taxon>Fungi</taxon>
        <taxon>Fungi incertae sedis</taxon>
        <taxon>Mucoromycota</taxon>
        <taxon>Mucoromycotina</taxon>
        <taxon>Umbelopsidomycetes</taxon>
        <taxon>Umbelopsidales</taxon>
        <taxon>Umbelopsidaceae</taxon>
        <taxon>Umbelopsis</taxon>
    </lineage>
</organism>
<reference evidence="1" key="1">
    <citation type="submission" date="2020-12" db="EMBL/GenBank/DDBJ databases">
        <title>Metabolic potential, ecology and presence of endohyphal bacteria is reflected in genomic diversity of Mucoromycotina.</title>
        <authorList>
            <person name="Muszewska A."/>
            <person name="Okrasinska A."/>
            <person name="Steczkiewicz K."/>
            <person name="Drgas O."/>
            <person name="Orlowska M."/>
            <person name="Perlinska-Lenart U."/>
            <person name="Aleksandrzak-Piekarczyk T."/>
            <person name="Szatraj K."/>
            <person name="Zielenkiewicz U."/>
            <person name="Pilsyk S."/>
            <person name="Malc E."/>
            <person name="Mieczkowski P."/>
            <person name="Kruszewska J.S."/>
            <person name="Biernat P."/>
            <person name="Pawlowska J."/>
        </authorList>
    </citation>
    <scope>NUCLEOTIDE SEQUENCE</scope>
    <source>
        <strain evidence="1">WA0000067209</strain>
    </source>
</reference>
<dbReference type="EMBL" id="JAEPQZ010000008">
    <property type="protein sequence ID" value="KAG2178251.1"/>
    <property type="molecule type" value="Genomic_DNA"/>
</dbReference>
<dbReference type="Proteomes" id="UP000654370">
    <property type="component" value="Unassembled WGS sequence"/>
</dbReference>
<sequence>MASFNETDYTCFPATANEKLKKVPLPLPDEGYFFNDDGVKISVKTSSQRYATNLPGFVFLTDKRLVLIAKETKGSFDTFQILFADIMSLKAKLTLSPGVAAFVCCTLNGDTYQVDLHFADNARCQAFRDYLKMIVVTASAKNIMPAEGGLMEATRITYVELPPSYNDVTSGSDPILEENPAQLDHRGYDIASPDYETQAR</sequence>